<comment type="function">
    <text evidence="8">With S4 and S12 plays an important role in translational accuracy.</text>
</comment>
<dbReference type="FunFam" id="3.30.230.10:FF:000002">
    <property type="entry name" value="30S ribosomal protein S5"/>
    <property type="match status" value="1"/>
</dbReference>
<dbReference type="FunFam" id="3.30.160.20:FF:000001">
    <property type="entry name" value="30S ribosomal protein S5"/>
    <property type="match status" value="1"/>
</dbReference>
<dbReference type="GO" id="GO:0005737">
    <property type="term" value="C:cytoplasm"/>
    <property type="evidence" value="ECO:0007669"/>
    <property type="project" value="UniProtKB-ARBA"/>
</dbReference>
<keyword evidence="6 8" id="KW-0687">Ribonucleoprotein</keyword>
<dbReference type="NCBIfam" id="TIGR01021">
    <property type="entry name" value="rpsE_bact"/>
    <property type="match status" value="1"/>
</dbReference>
<evidence type="ECO:0000313" key="12">
    <source>
        <dbReference type="EMBL" id="HCT56709.1"/>
    </source>
</evidence>
<feature type="domain" description="S5 DRBM" evidence="11">
    <location>
        <begin position="83"/>
        <end position="146"/>
    </location>
</feature>
<dbReference type="InterPro" id="IPR000851">
    <property type="entry name" value="Ribosomal_uS5"/>
</dbReference>
<dbReference type="EMBL" id="DPIY01000006">
    <property type="protein sequence ID" value="HCT56709.1"/>
    <property type="molecule type" value="Genomic_DNA"/>
</dbReference>
<comment type="subunit">
    <text evidence="8">Part of the 30S ribosomal subunit. Contacts proteins S4 and S8.</text>
</comment>
<gene>
    <name evidence="8" type="primary">rpsE</name>
    <name evidence="12" type="ORF">DGD08_05790</name>
</gene>
<dbReference type="PROSITE" id="PS50881">
    <property type="entry name" value="S5_DSRBD"/>
    <property type="match status" value="1"/>
</dbReference>
<evidence type="ECO:0000256" key="9">
    <source>
        <dbReference type="RuleBase" id="RU003823"/>
    </source>
</evidence>
<dbReference type="HAMAP" id="MF_01307_B">
    <property type="entry name" value="Ribosomal_uS5_B"/>
    <property type="match status" value="1"/>
</dbReference>
<dbReference type="GO" id="GO:0006412">
    <property type="term" value="P:translation"/>
    <property type="evidence" value="ECO:0007669"/>
    <property type="project" value="UniProtKB-UniRule"/>
</dbReference>
<dbReference type="InterPro" id="IPR005324">
    <property type="entry name" value="Ribosomal_uS5_C"/>
</dbReference>
<evidence type="ECO:0000256" key="2">
    <source>
        <dbReference type="ARBA" id="ARBA00008945"/>
    </source>
</evidence>
<dbReference type="SUPFAM" id="SSF54768">
    <property type="entry name" value="dsRNA-binding domain-like"/>
    <property type="match status" value="1"/>
</dbReference>
<dbReference type="PANTHER" id="PTHR48277:SF1">
    <property type="entry name" value="MITOCHONDRIAL RIBOSOMAL PROTEIN S5"/>
    <property type="match status" value="1"/>
</dbReference>
<comment type="function">
    <text evidence="1 8">Located at the back of the 30S subunit body where it stabilizes the conformation of the head with respect to the body.</text>
</comment>
<feature type="compositionally biased region" description="Basic and acidic residues" evidence="10">
    <location>
        <begin position="63"/>
        <end position="81"/>
    </location>
</feature>
<evidence type="ECO:0000256" key="4">
    <source>
        <dbReference type="ARBA" id="ARBA00022884"/>
    </source>
</evidence>
<dbReference type="PANTHER" id="PTHR48277">
    <property type="entry name" value="MITOCHONDRIAL RIBOSOMAL PROTEIN S5"/>
    <property type="match status" value="1"/>
</dbReference>
<dbReference type="GO" id="GO:0003735">
    <property type="term" value="F:structural constituent of ribosome"/>
    <property type="evidence" value="ECO:0007669"/>
    <property type="project" value="UniProtKB-UniRule"/>
</dbReference>
<evidence type="ECO:0000256" key="6">
    <source>
        <dbReference type="ARBA" id="ARBA00023274"/>
    </source>
</evidence>
<feature type="compositionally biased region" description="Gly residues" evidence="10">
    <location>
        <begin position="11"/>
        <end position="62"/>
    </location>
</feature>
<comment type="similarity">
    <text evidence="2 8 9">Belongs to the universal ribosomal protein uS5 family.</text>
</comment>
<dbReference type="Gene3D" id="3.30.230.10">
    <property type="match status" value="1"/>
</dbReference>
<sequence length="272" mass="26741">MADAQNQGGARAPGGRGGPGGGRGRGGPGGGAGRGRGPGGPGGPGAGRGRGPGGEGGGPGGGRDGRGRGPDRGGQQDREQSDLVENVIAINRVAKVVKGGRRFSFNALVAVGDGQGKVGFATGKANEVSEAVRKAVDAARRSMVSIPLTGSTIPHEVVGKHGAGKVLMKPAAPGAGVIAGGAVRAVLECAGIHDILTKSLGSTNPHNMVRAAIDGLTHLITVEQAAKERGLDVSQIGYKSRAKARTELHDSRKAAVVGSAPEAAAPAAEVVA</sequence>
<dbReference type="GO" id="GO:0019843">
    <property type="term" value="F:rRNA binding"/>
    <property type="evidence" value="ECO:0007669"/>
    <property type="project" value="UniProtKB-UniRule"/>
</dbReference>
<dbReference type="GO" id="GO:0042254">
    <property type="term" value="P:ribosome biogenesis"/>
    <property type="evidence" value="ECO:0007669"/>
    <property type="project" value="UniProtKB-ARBA"/>
</dbReference>
<dbReference type="Gene3D" id="3.30.160.20">
    <property type="match status" value="1"/>
</dbReference>
<evidence type="ECO:0000313" key="13">
    <source>
        <dbReference type="Proteomes" id="UP000264071"/>
    </source>
</evidence>
<dbReference type="InterPro" id="IPR018192">
    <property type="entry name" value="Ribosomal_uS5_N_CS"/>
</dbReference>
<dbReference type="OMA" id="NRTPRPE"/>
<comment type="domain">
    <text evidence="8">The N-terminal domain interacts with the head of the 30S subunit; the C-terminal domain interacts with the body and contacts protein S4. The interaction surface between S4 and S5 is involved in control of translational fidelity.</text>
</comment>
<evidence type="ECO:0000256" key="3">
    <source>
        <dbReference type="ARBA" id="ARBA00022730"/>
    </source>
</evidence>
<comment type="caution">
    <text evidence="12">The sequence shown here is derived from an EMBL/GenBank/DDBJ whole genome shotgun (WGS) entry which is preliminary data.</text>
</comment>
<dbReference type="InterPro" id="IPR013810">
    <property type="entry name" value="Ribosomal_uS5_N"/>
</dbReference>
<keyword evidence="4 8" id="KW-0694">RNA-binding</keyword>
<dbReference type="InterPro" id="IPR020568">
    <property type="entry name" value="Ribosomal_Su5_D2-typ_SF"/>
</dbReference>
<keyword evidence="5 8" id="KW-0689">Ribosomal protein</keyword>
<accession>A0A3D4V6D8</accession>
<name>A0A3D4V6D8_9BACT</name>
<dbReference type="GO" id="GO:0015935">
    <property type="term" value="C:small ribosomal subunit"/>
    <property type="evidence" value="ECO:0007669"/>
    <property type="project" value="InterPro"/>
</dbReference>
<dbReference type="SUPFAM" id="SSF54211">
    <property type="entry name" value="Ribosomal protein S5 domain 2-like"/>
    <property type="match status" value="1"/>
</dbReference>
<dbReference type="InterPro" id="IPR005712">
    <property type="entry name" value="Ribosomal_uS5_bac-type"/>
</dbReference>
<dbReference type="Pfam" id="PF03719">
    <property type="entry name" value="Ribosomal_S5_C"/>
    <property type="match status" value="1"/>
</dbReference>
<evidence type="ECO:0000256" key="1">
    <source>
        <dbReference type="ARBA" id="ARBA00003093"/>
    </source>
</evidence>
<dbReference type="InterPro" id="IPR014721">
    <property type="entry name" value="Ribsml_uS5_D2-typ_fold_subgr"/>
</dbReference>
<dbReference type="PROSITE" id="PS00585">
    <property type="entry name" value="RIBOSOMAL_S5"/>
    <property type="match status" value="1"/>
</dbReference>
<feature type="region of interest" description="Disordered" evidence="10">
    <location>
        <begin position="1"/>
        <end position="83"/>
    </location>
</feature>
<proteinExistence type="inferred from homology"/>
<dbReference type="Pfam" id="PF00333">
    <property type="entry name" value="Ribosomal_S5"/>
    <property type="match status" value="1"/>
</dbReference>
<organism evidence="12 13">
    <name type="scientific">Gemmatimonas aurantiaca</name>
    <dbReference type="NCBI Taxonomy" id="173480"/>
    <lineage>
        <taxon>Bacteria</taxon>
        <taxon>Pseudomonadati</taxon>
        <taxon>Gemmatimonadota</taxon>
        <taxon>Gemmatimonadia</taxon>
        <taxon>Gemmatimonadales</taxon>
        <taxon>Gemmatimonadaceae</taxon>
        <taxon>Gemmatimonas</taxon>
    </lineage>
</organism>
<reference evidence="12 13" key="1">
    <citation type="journal article" date="2018" name="Nat. Biotechnol.">
        <title>A standardized bacterial taxonomy based on genome phylogeny substantially revises the tree of life.</title>
        <authorList>
            <person name="Parks D.H."/>
            <person name="Chuvochina M."/>
            <person name="Waite D.W."/>
            <person name="Rinke C."/>
            <person name="Skarshewski A."/>
            <person name="Chaumeil P.A."/>
            <person name="Hugenholtz P."/>
        </authorList>
    </citation>
    <scope>NUCLEOTIDE SEQUENCE [LARGE SCALE GENOMIC DNA]</scope>
    <source>
        <strain evidence="12">UBA8844</strain>
    </source>
</reference>
<protein>
    <recommendedName>
        <fullName evidence="7 8">Small ribosomal subunit protein uS5</fullName>
    </recommendedName>
</protein>
<evidence type="ECO:0000256" key="7">
    <source>
        <dbReference type="ARBA" id="ARBA00035255"/>
    </source>
</evidence>
<dbReference type="AlphaFoldDB" id="A0A3D4V6D8"/>
<evidence type="ECO:0000256" key="10">
    <source>
        <dbReference type="SAM" id="MobiDB-lite"/>
    </source>
</evidence>
<evidence type="ECO:0000259" key="11">
    <source>
        <dbReference type="PROSITE" id="PS50881"/>
    </source>
</evidence>
<evidence type="ECO:0000256" key="5">
    <source>
        <dbReference type="ARBA" id="ARBA00022980"/>
    </source>
</evidence>
<dbReference type="Proteomes" id="UP000264071">
    <property type="component" value="Unassembled WGS sequence"/>
</dbReference>
<keyword evidence="3 8" id="KW-0699">rRNA-binding</keyword>
<evidence type="ECO:0000256" key="8">
    <source>
        <dbReference type="HAMAP-Rule" id="MF_01307"/>
    </source>
</evidence>